<evidence type="ECO:0000313" key="5">
    <source>
        <dbReference type="EMBL" id="MBG3876963.1"/>
    </source>
</evidence>
<dbReference type="PANTHER" id="PTHR46733">
    <property type="entry name" value="26.5 KDA HEAT SHOCK PROTEIN, MITOCHONDRIAL"/>
    <property type="match status" value="1"/>
</dbReference>
<name>A0ABS0J3E7_9BACT</name>
<evidence type="ECO:0000256" key="1">
    <source>
        <dbReference type="ARBA" id="ARBA00023016"/>
    </source>
</evidence>
<keyword evidence="1" id="KW-0346">Stress response</keyword>
<evidence type="ECO:0000256" key="3">
    <source>
        <dbReference type="RuleBase" id="RU003616"/>
    </source>
</evidence>
<evidence type="ECO:0000256" key="2">
    <source>
        <dbReference type="PROSITE-ProRule" id="PRU00285"/>
    </source>
</evidence>
<dbReference type="InterPro" id="IPR044587">
    <property type="entry name" value="HSP21-like"/>
</dbReference>
<reference evidence="5 6" key="1">
    <citation type="submission" date="2019-08" db="EMBL/GenBank/DDBJ databases">
        <authorList>
            <person name="Luo N."/>
        </authorList>
    </citation>
    <scope>NUCLEOTIDE SEQUENCE [LARGE SCALE GENOMIC DNA]</scope>
    <source>
        <strain evidence="5 6">NCIMB 9442</strain>
    </source>
</reference>
<dbReference type="RefSeq" id="WP_196609009.1">
    <property type="nucleotide sequence ID" value="NZ_VRYY01000198.1"/>
</dbReference>
<gene>
    <name evidence="5" type="ORF">FVW20_08045</name>
</gene>
<dbReference type="Gene3D" id="2.60.40.790">
    <property type="match status" value="1"/>
</dbReference>
<organism evidence="5 6">
    <name type="scientific">Nitratidesulfovibrio oxamicus</name>
    <dbReference type="NCBI Taxonomy" id="32016"/>
    <lineage>
        <taxon>Bacteria</taxon>
        <taxon>Pseudomonadati</taxon>
        <taxon>Thermodesulfobacteriota</taxon>
        <taxon>Desulfovibrionia</taxon>
        <taxon>Desulfovibrionales</taxon>
        <taxon>Desulfovibrionaceae</taxon>
        <taxon>Nitratidesulfovibrio</taxon>
    </lineage>
</organism>
<dbReference type="PANTHER" id="PTHR46733:SF4">
    <property type="entry name" value="HEAT SHOCK PROTEIN 21, CHLOROPLASTIC"/>
    <property type="match status" value="1"/>
</dbReference>
<feature type="domain" description="SHSP" evidence="4">
    <location>
        <begin position="34"/>
        <end position="139"/>
    </location>
</feature>
<sequence length="142" mass="15764">MANFKLWKSEELQRLRSESDRMFDRLCSGLGLPSVCQPLLEPALRMIDTPDAVVVEAQLPGVTAEDLDIVITGSVLLVRCAQSATCGIGESSSRYESRFMLPCKIRTEDVEAELDEGVLRITMPKCRRPEARRVPVRTGRAG</sequence>
<evidence type="ECO:0000313" key="6">
    <source>
        <dbReference type="Proteomes" id="UP001194469"/>
    </source>
</evidence>
<comment type="similarity">
    <text evidence="2 3">Belongs to the small heat shock protein (HSP20) family.</text>
</comment>
<dbReference type="Proteomes" id="UP001194469">
    <property type="component" value="Unassembled WGS sequence"/>
</dbReference>
<dbReference type="EMBL" id="VRYY01000198">
    <property type="protein sequence ID" value="MBG3876963.1"/>
    <property type="molecule type" value="Genomic_DNA"/>
</dbReference>
<keyword evidence="6" id="KW-1185">Reference proteome</keyword>
<protein>
    <submittedName>
        <fullName evidence="5">Hsp20 family protein</fullName>
    </submittedName>
</protein>
<comment type="caution">
    <text evidence="5">The sequence shown here is derived from an EMBL/GenBank/DDBJ whole genome shotgun (WGS) entry which is preliminary data.</text>
</comment>
<dbReference type="Pfam" id="PF00011">
    <property type="entry name" value="HSP20"/>
    <property type="match status" value="1"/>
</dbReference>
<evidence type="ECO:0000259" key="4">
    <source>
        <dbReference type="PROSITE" id="PS01031"/>
    </source>
</evidence>
<dbReference type="SUPFAM" id="SSF49764">
    <property type="entry name" value="HSP20-like chaperones"/>
    <property type="match status" value="1"/>
</dbReference>
<proteinExistence type="inferred from homology"/>
<dbReference type="InterPro" id="IPR008978">
    <property type="entry name" value="HSP20-like_chaperone"/>
</dbReference>
<dbReference type="CDD" id="cd00298">
    <property type="entry name" value="ACD_sHsps_p23-like"/>
    <property type="match status" value="1"/>
</dbReference>
<dbReference type="InterPro" id="IPR002068">
    <property type="entry name" value="A-crystallin/Hsp20_dom"/>
</dbReference>
<accession>A0ABS0J3E7</accession>
<dbReference type="PROSITE" id="PS01031">
    <property type="entry name" value="SHSP"/>
    <property type="match status" value="1"/>
</dbReference>